<feature type="coiled-coil region" evidence="1">
    <location>
        <begin position="293"/>
        <end position="327"/>
    </location>
</feature>
<dbReference type="AlphaFoldDB" id="A2FA35"/>
<evidence type="ECO:0008006" key="4">
    <source>
        <dbReference type="Google" id="ProtNLM"/>
    </source>
</evidence>
<dbReference type="Gene3D" id="1.25.10.10">
    <property type="entry name" value="Leucine-rich Repeat Variant"/>
    <property type="match status" value="1"/>
</dbReference>
<dbReference type="RefSeq" id="XP_001311173.1">
    <property type="nucleotide sequence ID" value="XM_001311172.1"/>
</dbReference>
<dbReference type="KEGG" id="tva:4756038"/>
<reference evidence="2" key="1">
    <citation type="submission" date="2006-10" db="EMBL/GenBank/DDBJ databases">
        <authorList>
            <person name="Amadeo P."/>
            <person name="Zhao Q."/>
            <person name="Wortman J."/>
            <person name="Fraser-Liggett C."/>
            <person name="Carlton J."/>
        </authorList>
    </citation>
    <scope>NUCLEOTIDE SEQUENCE</scope>
    <source>
        <strain evidence="2">G3</strain>
    </source>
</reference>
<gene>
    <name evidence="2" type="ORF">TVAG_010200</name>
</gene>
<dbReference type="VEuPathDB" id="TrichDB:TVAG_010200"/>
<dbReference type="EMBL" id="DS113683">
    <property type="protein sequence ID" value="EAX98243.1"/>
    <property type="molecule type" value="Genomic_DNA"/>
</dbReference>
<dbReference type="InterPro" id="IPR011989">
    <property type="entry name" value="ARM-like"/>
</dbReference>
<dbReference type="SUPFAM" id="SSF48371">
    <property type="entry name" value="ARM repeat"/>
    <property type="match status" value="1"/>
</dbReference>
<evidence type="ECO:0000313" key="3">
    <source>
        <dbReference type="Proteomes" id="UP000001542"/>
    </source>
</evidence>
<evidence type="ECO:0000313" key="2">
    <source>
        <dbReference type="EMBL" id="EAX98243.1"/>
    </source>
</evidence>
<name>A2FA35_TRIV3</name>
<keyword evidence="3" id="KW-1185">Reference proteome</keyword>
<dbReference type="InterPro" id="IPR016024">
    <property type="entry name" value="ARM-type_fold"/>
</dbReference>
<sequence>MSFDEKFNAESLIKQVHNFISGNQELSAAANQYLIDLSNNYKIQFTNLCSTILNDIEANSQDINLFMATTIKSFFTENSTRTNAEIEDEWFSDTASQLNLRDTTKNALFSALISQDEGLRNLSAFSLAYICKLETTNFGSLETRFIELLTPTDTPEYYVIGIYNLFCQLLEQSFLENTMELDPPQIIPFLIERGFDSLTDEKLQITTKMQIFQYLDLITEHYPQILYNQQFIDHILDCSFNIILFIMNDIEEKGKVTQILHLIYNIFTIYYHKDVNSWSKISEFLLISLNCTEEDHEHENQIYNEKIVRIEETLRQKKANSEEITKDDKWLLDRVQLENIHERKIPVLFFLQNISDFEWKILKQNPENCHFFIQEICEELLPRILHLMVPFDCDNENIEDIDDQEPSYFATNALNSLVKCCKVQIYPILEEIIKTKQIDNVLVYLNSISALTFGPLMENTDRWLIDMAVNGEIKEMAMKGNKRIQETSLYSIWRILKTQKIQNDDDFLSVFEILKAHCGEEYLIRVRCTDILKEILEILMESNNELFDNVFEETYQITCDLAMTGTDERYYLIEPFKVLANVIVMMNETEENCTKLLNFTQICVKKVTGEDETQKPTIFTKTCYVILLASLCSKLKDILSDHAEEIFSCLMSCFTEYDLELWSDTVAAISFLIDKNKVSSSHYNRLLECFEVVRDNNDNKLKIVMLRLIGKYISLSNPCLSDDCLMFLEKLENIVQAENYSPDVMIGVLFALQQISKYFSFPKDDVLEKIILIIHKIGEYIPVNDPEKFETVGTLILAIFNILIVKLAKLKPDFAKNNYNDMGTFILYLFNNGITSNNVMFGCVNLLRAIGRYVGRKANVFLNKRSFIQILDFADNSDDANLRKLSEDTRHFITSL</sequence>
<evidence type="ECO:0000256" key="1">
    <source>
        <dbReference type="SAM" id="Coils"/>
    </source>
</evidence>
<reference evidence="2" key="2">
    <citation type="journal article" date="2007" name="Science">
        <title>Draft genome sequence of the sexually transmitted pathogen Trichomonas vaginalis.</title>
        <authorList>
            <person name="Carlton J.M."/>
            <person name="Hirt R.P."/>
            <person name="Silva J.C."/>
            <person name="Delcher A.L."/>
            <person name="Schatz M."/>
            <person name="Zhao Q."/>
            <person name="Wortman J.R."/>
            <person name="Bidwell S.L."/>
            <person name="Alsmark U.C.M."/>
            <person name="Besteiro S."/>
            <person name="Sicheritz-Ponten T."/>
            <person name="Noel C.J."/>
            <person name="Dacks J.B."/>
            <person name="Foster P.G."/>
            <person name="Simillion C."/>
            <person name="Van de Peer Y."/>
            <person name="Miranda-Saavedra D."/>
            <person name="Barton G.J."/>
            <person name="Westrop G.D."/>
            <person name="Mueller S."/>
            <person name="Dessi D."/>
            <person name="Fiori P.L."/>
            <person name="Ren Q."/>
            <person name="Paulsen I."/>
            <person name="Zhang H."/>
            <person name="Bastida-Corcuera F.D."/>
            <person name="Simoes-Barbosa A."/>
            <person name="Brown M.T."/>
            <person name="Hayes R.D."/>
            <person name="Mukherjee M."/>
            <person name="Okumura C.Y."/>
            <person name="Schneider R."/>
            <person name="Smith A.J."/>
            <person name="Vanacova S."/>
            <person name="Villalvazo M."/>
            <person name="Haas B.J."/>
            <person name="Pertea M."/>
            <person name="Feldblyum T.V."/>
            <person name="Utterback T.R."/>
            <person name="Shu C.L."/>
            <person name="Osoegawa K."/>
            <person name="de Jong P.J."/>
            <person name="Hrdy I."/>
            <person name="Horvathova L."/>
            <person name="Zubacova Z."/>
            <person name="Dolezal P."/>
            <person name="Malik S.B."/>
            <person name="Logsdon J.M. Jr."/>
            <person name="Henze K."/>
            <person name="Gupta A."/>
            <person name="Wang C.C."/>
            <person name="Dunne R.L."/>
            <person name="Upcroft J.A."/>
            <person name="Upcroft P."/>
            <person name="White O."/>
            <person name="Salzberg S.L."/>
            <person name="Tang P."/>
            <person name="Chiu C.-H."/>
            <person name="Lee Y.-S."/>
            <person name="Embley T.M."/>
            <person name="Coombs G.H."/>
            <person name="Mottram J.C."/>
            <person name="Tachezy J."/>
            <person name="Fraser-Liggett C.M."/>
            <person name="Johnson P.J."/>
        </authorList>
    </citation>
    <scope>NUCLEOTIDE SEQUENCE [LARGE SCALE GENOMIC DNA]</scope>
    <source>
        <strain evidence="2">G3</strain>
    </source>
</reference>
<proteinExistence type="predicted"/>
<accession>A2FA35</accession>
<organism evidence="2 3">
    <name type="scientific">Trichomonas vaginalis (strain ATCC PRA-98 / G3)</name>
    <dbReference type="NCBI Taxonomy" id="412133"/>
    <lineage>
        <taxon>Eukaryota</taxon>
        <taxon>Metamonada</taxon>
        <taxon>Parabasalia</taxon>
        <taxon>Trichomonadida</taxon>
        <taxon>Trichomonadidae</taxon>
        <taxon>Trichomonas</taxon>
    </lineage>
</organism>
<dbReference type="VEuPathDB" id="TrichDB:TVAGG3_0082830"/>
<protein>
    <recommendedName>
        <fullName evidence="4">Importin N-terminal domain-containing protein</fullName>
    </recommendedName>
</protein>
<dbReference type="Proteomes" id="UP000001542">
    <property type="component" value="Unassembled WGS sequence"/>
</dbReference>
<dbReference type="InParanoid" id="A2FA35"/>
<keyword evidence="1" id="KW-0175">Coiled coil</keyword>